<dbReference type="CDD" id="cd08071">
    <property type="entry name" value="MPN_DUF2466"/>
    <property type="match status" value="1"/>
</dbReference>
<dbReference type="Gene3D" id="3.40.140.10">
    <property type="entry name" value="Cytidine Deaminase, domain 2"/>
    <property type="match status" value="1"/>
</dbReference>
<dbReference type="InterPro" id="IPR025657">
    <property type="entry name" value="RadC_JAB"/>
</dbReference>
<evidence type="ECO:0000256" key="3">
    <source>
        <dbReference type="ARBA" id="ARBA00022801"/>
    </source>
</evidence>
<comment type="caution">
    <text evidence="7">The sequence shown here is derived from an EMBL/GenBank/DDBJ whole genome shotgun (WGS) entry which is preliminary data.</text>
</comment>
<reference evidence="7 8" key="1">
    <citation type="submission" date="2018-06" db="EMBL/GenBank/DDBJ databases">
        <title>Genomic Encyclopedia of Archaeal and Bacterial Type Strains, Phase II (KMG-II): from individual species to whole genera.</title>
        <authorList>
            <person name="Goeker M."/>
        </authorList>
    </citation>
    <scope>NUCLEOTIDE SEQUENCE [LARGE SCALE GENOMIC DNA]</scope>
    <source>
        <strain evidence="7 8">DSM 19830</strain>
    </source>
</reference>
<dbReference type="InterPro" id="IPR037518">
    <property type="entry name" value="MPN"/>
</dbReference>
<evidence type="ECO:0000256" key="4">
    <source>
        <dbReference type="ARBA" id="ARBA00022833"/>
    </source>
</evidence>
<keyword evidence="4" id="KW-0862">Zinc</keyword>
<sequence>METIKTQSQVAEIELVYKPKIDVLKARKVSSSNCAYQIFKEVWGEDKIQFIESFKIILLNRGNRVLGVVEISNGGTAGTVVDPKLVFAAALKSNCQSIILGHNHPSGNLLPSSQDERLTKRLVEAGKFLDLPVLDHIIVTSEGYFSFADEGRL</sequence>
<proteinExistence type="predicted"/>
<evidence type="ECO:0000256" key="1">
    <source>
        <dbReference type="ARBA" id="ARBA00022670"/>
    </source>
</evidence>
<dbReference type="GO" id="GO:0008237">
    <property type="term" value="F:metallopeptidase activity"/>
    <property type="evidence" value="ECO:0007669"/>
    <property type="project" value="UniProtKB-KW"/>
</dbReference>
<protein>
    <submittedName>
        <fullName evidence="7">DNA repair protein RadC</fullName>
    </submittedName>
</protein>
<keyword evidence="8" id="KW-1185">Reference proteome</keyword>
<keyword evidence="5" id="KW-0482">Metalloprotease</keyword>
<evidence type="ECO:0000259" key="6">
    <source>
        <dbReference type="PROSITE" id="PS50249"/>
    </source>
</evidence>
<dbReference type="PROSITE" id="PS50249">
    <property type="entry name" value="MPN"/>
    <property type="match status" value="1"/>
</dbReference>
<evidence type="ECO:0000313" key="8">
    <source>
        <dbReference type="Proteomes" id="UP000248882"/>
    </source>
</evidence>
<dbReference type="PANTHER" id="PTHR30471">
    <property type="entry name" value="DNA REPAIR PROTEIN RADC"/>
    <property type="match status" value="1"/>
</dbReference>
<dbReference type="EMBL" id="QKZT01000002">
    <property type="protein sequence ID" value="PZX56812.1"/>
    <property type="molecule type" value="Genomic_DNA"/>
</dbReference>
<dbReference type="GO" id="GO:0046872">
    <property type="term" value="F:metal ion binding"/>
    <property type="evidence" value="ECO:0007669"/>
    <property type="project" value="UniProtKB-KW"/>
</dbReference>
<dbReference type="GO" id="GO:0006508">
    <property type="term" value="P:proteolysis"/>
    <property type="evidence" value="ECO:0007669"/>
    <property type="project" value="UniProtKB-KW"/>
</dbReference>
<dbReference type="AlphaFoldDB" id="A0A2W7T0X4"/>
<keyword evidence="1" id="KW-0645">Protease</keyword>
<evidence type="ECO:0000256" key="5">
    <source>
        <dbReference type="ARBA" id="ARBA00023049"/>
    </source>
</evidence>
<accession>A0A2W7T0X4</accession>
<dbReference type="OrthoDB" id="9804482at2"/>
<dbReference type="PROSITE" id="PS01302">
    <property type="entry name" value="UPF0758"/>
    <property type="match status" value="1"/>
</dbReference>
<dbReference type="RefSeq" id="WP_111316824.1">
    <property type="nucleotide sequence ID" value="NZ_QKZT01000002.1"/>
</dbReference>
<dbReference type="PANTHER" id="PTHR30471:SF3">
    <property type="entry name" value="UPF0758 PROTEIN YEES-RELATED"/>
    <property type="match status" value="1"/>
</dbReference>
<name>A0A2W7T0X4_9BACT</name>
<evidence type="ECO:0000256" key="2">
    <source>
        <dbReference type="ARBA" id="ARBA00022723"/>
    </source>
</evidence>
<dbReference type="InterPro" id="IPR020891">
    <property type="entry name" value="UPF0758_CS"/>
</dbReference>
<gene>
    <name evidence="7" type="ORF">LV85_00745</name>
</gene>
<keyword evidence="3" id="KW-0378">Hydrolase</keyword>
<feature type="domain" description="MPN" evidence="6">
    <location>
        <begin position="28"/>
        <end position="153"/>
    </location>
</feature>
<dbReference type="Proteomes" id="UP000248882">
    <property type="component" value="Unassembled WGS sequence"/>
</dbReference>
<evidence type="ECO:0000313" key="7">
    <source>
        <dbReference type="EMBL" id="PZX56812.1"/>
    </source>
</evidence>
<organism evidence="7 8">
    <name type="scientific">Algoriphagus chordae</name>
    <dbReference type="NCBI Taxonomy" id="237019"/>
    <lineage>
        <taxon>Bacteria</taxon>
        <taxon>Pseudomonadati</taxon>
        <taxon>Bacteroidota</taxon>
        <taxon>Cytophagia</taxon>
        <taxon>Cytophagales</taxon>
        <taxon>Cyclobacteriaceae</taxon>
        <taxon>Algoriphagus</taxon>
    </lineage>
</organism>
<dbReference type="InterPro" id="IPR001405">
    <property type="entry name" value="UPF0758"/>
</dbReference>
<keyword evidence="2" id="KW-0479">Metal-binding</keyword>
<dbReference type="Pfam" id="PF04002">
    <property type="entry name" value="RadC"/>
    <property type="match status" value="1"/>
</dbReference>